<dbReference type="EMBL" id="JACHLI010000018">
    <property type="protein sequence ID" value="MBB4865287.1"/>
    <property type="molecule type" value="Genomic_DNA"/>
</dbReference>
<gene>
    <name evidence="2" type="ORF">HNP46_004168</name>
</gene>
<feature type="transmembrane region" description="Helical" evidence="1">
    <location>
        <begin position="29"/>
        <end position="49"/>
    </location>
</feature>
<reference evidence="2 3" key="1">
    <citation type="submission" date="2020-08" db="EMBL/GenBank/DDBJ databases">
        <title>Functional genomics of gut bacteria from endangered species of beetles.</title>
        <authorList>
            <person name="Carlos-Shanley C."/>
        </authorList>
    </citation>
    <scope>NUCLEOTIDE SEQUENCE [LARGE SCALE GENOMIC DNA]</scope>
    <source>
        <strain evidence="2 3">S00179</strain>
    </source>
</reference>
<dbReference type="AlphaFoldDB" id="A0A7W7KM17"/>
<dbReference type="RefSeq" id="WP_184592604.1">
    <property type="nucleotide sequence ID" value="NZ_JACHLI010000018.1"/>
</dbReference>
<sequence length="126" mass="13602">MIAVSFLLYLIGPLLLNFGATHGYGHWMFISGAGLAVLLYLPLLVIGLCVDQGHAVFARCLPGQVFCCVAFHLLMLATPDGGPTDPVYGTSSIFCFLAGFILFRQGVSSIQFELKGLDEAFEIDLK</sequence>
<accession>A0A7W7KM17</accession>
<organism evidence="2 3">
    <name type="scientific">Pseudomonas nitroreducens</name>
    <dbReference type="NCBI Taxonomy" id="46680"/>
    <lineage>
        <taxon>Bacteria</taxon>
        <taxon>Pseudomonadati</taxon>
        <taxon>Pseudomonadota</taxon>
        <taxon>Gammaproteobacteria</taxon>
        <taxon>Pseudomonadales</taxon>
        <taxon>Pseudomonadaceae</taxon>
        <taxon>Pseudomonas</taxon>
    </lineage>
</organism>
<evidence type="ECO:0000256" key="1">
    <source>
        <dbReference type="SAM" id="Phobius"/>
    </source>
</evidence>
<feature type="transmembrane region" description="Helical" evidence="1">
    <location>
        <begin position="87"/>
        <end position="103"/>
    </location>
</feature>
<keyword evidence="1" id="KW-1133">Transmembrane helix</keyword>
<evidence type="ECO:0000313" key="3">
    <source>
        <dbReference type="Proteomes" id="UP000566995"/>
    </source>
</evidence>
<proteinExistence type="predicted"/>
<keyword evidence="1" id="KW-0472">Membrane</keyword>
<keyword evidence="1" id="KW-0812">Transmembrane</keyword>
<name>A0A7W7KM17_PSENT</name>
<evidence type="ECO:0000313" key="2">
    <source>
        <dbReference type="EMBL" id="MBB4865287.1"/>
    </source>
</evidence>
<feature type="transmembrane region" description="Helical" evidence="1">
    <location>
        <begin position="56"/>
        <end position="75"/>
    </location>
</feature>
<comment type="caution">
    <text evidence="2">The sequence shown here is derived from an EMBL/GenBank/DDBJ whole genome shotgun (WGS) entry which is preliminary data.</text>
</comment>
<dbReference type="Proteomes" id="UP000566995">
    <property type="component" value="Unassembled WGS sequence"/>
</dbReference>
<protein>
    <submittedName>
        <fullName evidence="2">Uncharacterized protein</fullName>
    </submittedName>
</protein>